<dbReference type="CDD" id="cd08017">
    <property type="entry name" value="M20_IAA_Hyd"/>
    <property type="match status" value="2"/>
</dbReference>
<dbReference type="Pfam" id="PF07687">
    <property type="entry name" value="M20_dimer"/>
    <property type="match status" value="2"/>
</dbReference>
<feature type="domain" description="Peptidase M20 dimerisation" evidence="4">
    <location>
        <begin position="617"/>
        <end position="713"/>
    </location>
</feature>
<dbReference type="NCBIfam" id="TIGR01891">
    <property type="entry name" value="amidohydrolases"/>
    <property type="match status" value="2"/>
</dbReference>
<keyword evidence="3" id="KW-0378">Hydrolase</keyword>
<comment type="similarity">
    <text evidence="1">Belongs to the peptidase M20 family.</text>
</comment>
<feature type="domain" description="Peptidase M20 dimerisation" evidence="4">
    <location>
        <begin position="224"/>
        <end position="322"/>
    </location>
</feature>
<dbReference type="PANTHER" id="PTHR11014:SF63">
    <property type="entry name" value="METALLOPEPTIDASE, PUTATIVE (AFU_ORTHOLOGUE AFUA_6G09600)-RELATED"/>
    <property type="match status" value="1"/>
</dbReference>
<dbReference type="EMBL" id="JAIVGD010000001">
    <property type="protein sequence ID" value="KAH0780451.1"/>
    <property type="molecule type" value="Genomic_DNA"/>
</dbReference>
<accession>A0ABQ7WJQ4</accession>
<dbReference type="Gene3D" id="3.40.630.10">
    <property type="entry name" value="Zn peptidases"/>
    <property type="match status" value="2"/>
</dbReference>
<dbReference type="SUPFAM" id="SSF55031">
    <property type="entry name" value="Bacterial exopeptidase dimerisation domain"/>
    <property type="match status" value="2"/>
</dbReference>
<reference evidence="5 6" key="1">
    <citation type="journal article" date="2021" name="bioRxiv">
        <title>Chromosome-scale and haplotype-resolved genome assembly of a tetraploid potato cultivar.</title>
        <authorList>
            <person name="Sun H."/>
            <person name="Jiao W.-B."/>
            <person name="Krause K."/>
            <person name="Campoy J.A."/>
            <person name="Goel M."/>
            <person name="Folz-Donahue K."/>
            <person name="Kukat C."/>
            <person name="Huettel B."/>
            <person name="Schneeberger K."/>
        </authorList>
    </citation>
    <scope>NUCLEOTIDE SEQUENCE [LARGE SCALE GENOMIC DNA]</scope>
    <source>
        <strain evidence="5">SolTubOtavaFocal</strain>
        <tissue evidence="5">Leaves</tissue>
    </source>
</reference>
<gene>
    <name evidence="5" type="ORF">KY290_000049</name>
</gene>
<dbReference type="InterPro" id="IPR044757">
    <property type="entry name" value="ILR1-like_Hyd"/>
</dbReference>
<dbReference type="InterPro" id="IPR002933">
    <property type="entry name" value="Peptidase_M20"/>
</dbReference>
<name>A0ABQ7WJQ4_SOLTU</name>
<dbReference type="Gene3D" id="3.30.70.360">
    <property type="match status" value="2"/>
</dbReference>
<evidence type="ECO:0000259" key="4">
    <source>
        <dbReference type="Pfam" id="PF07687"/>
    </source>
</evidence>
<dbReference type="PANTHER" id="PTHR11014">
    <property type="entry name" value="PEPTIDASE M20 FAMILY MEMBER"/>
    <property type="match status" value="1"/>
</dbReference>
<dbReference type="SUPFAM" id="SSF53187">
    <property type="entry name" value="Zn-dependent exopeptidases"/>
    <property type="match status" value="2"/>
</dbReference>
<evidence type="ECO:0000256" key="1">
    <source>
        <dbReference type="ARBA" id="ARBA00006153"/>
    </source>
</evidence>
<dbReference type="InterPro" id="IPR011650">
    <property type="entry name" value="Peptidase_M20_dimer"/>
</dbReference>
<dbReference type="Proteomes" id="UP000826656">
    <property type="component" value="Unassembled WGS sequence"/>
</dbReference>
<keyword evidence="2" id="KW-0732">Signal</keyword>
<evidence type="ECO:0000256" key="3">
    <source>
        <dbReference type="ARBA" id="ARBA00022801"/>
    </source>
</evidence>
<proteinExistence type="inferred from homology"/>
<keyword evidence="6" id="KW-1185">Reference proteome</keyword>
<protein>
    <recommendedName>
        <fullName evidence="4">Peptidase M20 dimerisation domain-containing protein</fullName>
    </recommendedName>
</protein>
<evidence type="ECO:0000313" key="5">
    <source>
        <dbReference type="EMBL" id="KAH0780451.1"/>
    </source>
</evidence>
<sequence length="835" mass="92293">MDSLSTNLFFFLCIFLLVLTSFPYNLWAVEETLLRSETELLTHELLESAKQPEFFDWLKRVRRRIHEYPELAFEEYKTSQFVRDELDLLGIEYVSPVAKTGLVGTVGSGRQPWFGLRADMDALPMQELVDSEYKSKINGKMHACSHDAHATMLLGAARLLQNRRDKLKGTVKLVFQPAEEGYAGASYMIEEGALDGVKAIFGMHVSPFTPTGIISSRPGPIMAGAGRFTAIMQGKGGHATTPHRTKDPILAVSMAVLALQQLVSRETDPLESRVVSVAFVDGGEAGNVIPESVKFGGTFRFMTFEGHSYLKQRIKEIIETQASVHQCSATVDFAEDLLRPYPPTVNDPTMYERAKKVGEVLLGEQNVQYASITMGAEDFSFYSQKIPAAFFNIGSQNKTATATGVKGLHSPYFTLDEDVLPIEETLLRSETKLLTQELLESAKQPEFFDWLKRVRRRIHEYPELAFEEYKTSQFIPDELDLLGIEYVSPVAKTGLVGTVGSGHQPWFGLRAEMDALPMQELVDSEYKSKINGKMHACGHDAHVTMLLGAARLLQNRRDKLKGTVKLVFQPAEEGYAGASYMIEEGALDGVKAIFGMHVWPFMPTGIIGSRPGPIMAGAGRFTAIMQGKGGHAATPHRTKDPILAVSMAVLALQQLVSRETDPLESRVVSVAFVDGGDAGNVIPESVKFGGTFRFLTFEGHSYLKQRIKEIIEIQASVHQCSATVDFREDLMRPYPPTVNDPTMYEHAKKVGEVLLGEQNVWYDSISMGAEDFSFYSQKMSAAFFSIGAQNKTAAAATGVKDLHSPFFTLDEDVLPIGAALHAAVAMSYFDTHVQT</sequence>
<dbReference type="InterPro" id="IPR017439">
    <property type="entry name" value="Amidohydrolase"/>
</dbReference>
<evidence type="ECO:0000256" key="2">
    <source>
        <dbReference type="ARBA" id="ARBA00022729"/>
    </source>
</evidence>
<organism evidence="5 6">
    <name type="scientific">Solanum tuberosum</name>
    <name type="common">Potato</name>
    <dbReference type="NCBI Taxonomy" id="4113"/>
    <lineage>
        <taxon>Eukaryota</taxon>
        <taxon>Viridiplantae</taxon>
        <taxon>Streptophyta</taxon>
        <taxon>Embryophyta</taxon>
        <taxon>Tracheophyta</taxon>
        <taxon>Spermatophyta</taxon>
        <taxon>Magnoliopsida</taxon>
        <taxon>eudicotyledons</taxon>
        <taxon>Gunneridae</taxon>
        <taxon>Pentapetalae</taxon>
        <taxon>asterids</taxon>
        <taxon>lamiids</taxon>
        <taxon>Solanales</taxon>
        <taxon>Solanaceae</taxon>
        <taxon>Solanoideae</taxon>
        <taxon>Solaneae</taxon>
        <taxon>Solanum</taxon>
    </lineage>
</organism>
<dbReference type="Pfam" id="PF01546">
    <property type="entry name" value="Peptidase_M20"/>
    <property type="match status" value="2"/>
</dbReference>
<comment type="caution">
    <text evidence="5">The sequence shown here is derived from an EMBL/GenBank/DDBJ whole genome shotgun (WGS) entry which is preliminary data.</text>
</comment>
<dbReference type="InterPro" id="IPR036264">
    <property type="entry name" value="Bact_exopeptidase_dim_dom"/>
</dbReference>
<evidence type="ECO:0000313" key="6">
    <source>
        <dbReference type="Proteomes" id="UP000826656"/>
    </source>
</evidence>